<keyword evidence="2" id="KW-1185">Reference proteome</keyword>
<dbReference type="EMBL" id="FUYJ01000002">
    <property type="protein sequence ID" value="SKA94200.1"/>
    <property type="molecule type" value="Genomic_DNA"/>
</dbReference>
<dbReference type="AlphaFoldDB" id="A0A1T4XXE5"/>
<name>A0A1T4XXE5_9BACL</name>
<evidence type="ECO:0000313" key="1">
    <source>
        <dbReference type="EMBL" id="SKA94200.1"/>
    </source>
</evidence>
<organism evidence="1 2">
    <name type="scientific">Sporosarcina newyorkensis</name>
    <dbReference type="NCBI Taxonomy" id="759851"/>
    <lineage>
        <taxon>Bacteria</taxon>
        <taxon>Bacillati</taxon>
        <taxon>Bacillota</taxon>
        <taxon>Bacilli</taxon>
        <taxon>Bacillales</taxon>
        <taxon>Caryophanaceae</taxon>
        <taxon>Sporosarcina</taxon>
    </lineage>
</organism>
<protein>
    <submittedName>
        <fullName evidence="1">Uncharacterized protein</fullName>
    </submittedName>
</protein>
<reference evidence="2" key="1">
    <citation type="submission" date="2017-02" db="EMBL/GenBank/DDBJ databases">
        <authorList>
            <person name="Varghese N."/>
            <person name="Submissions S."/>
        </authorList>
    </citation>
    <scope>NUCLEOTIDE SEQUENCE [LARGE SCALE GENOMIC DNA]</scope>
    <source>
        <strain evidence="2">DSM 23966</strain>
    </source>
</reference>
<dbReference type="Proteomes" id="UP000190042">
    <property type="component" value="Unassembled WGS sequence"/>
</dbReference>
<gene>
    <name evidence="1" type="ORF">SAMN04244570_1385</name>
</gene>
<proteinExistence type="predicted"/>
<dbReference type="RefSeq" id="WP_078817042.1">
    <property type="nucleotide sequence ID" value="NZ_FUYJ01000002.1"/>
</dbReference>
<accession>A0A1T4XXE5</accession>
<sequence length="60" mass="6227">MSAHEGFMSVDSGGMSGGGYFMSAEGVGMSDKGKFMSEEGKGIPCYKHIKTAPAISGSRF</sequence>
<evidence type="ECO:0000313" key="2">
    <source>
        <dbReference type="Proteomes" id="UP000190042"/>
    </source>
</evidence>